<comment type="caution">
    <text evidence="5">The sequence shown here is derived from an EMBL/GenBank/DDBJ whole genome shotgun (WGS) entry which is preliminary data.</text>
</comment>
<dbReference type="AlphaFoldDB" id="A0A177EIH9"/>
<dbReference type="Pfam" id="PF00025">
    <property type="entry name" value="Arf"/>
    <property type="match status" value="1"/>
</dbReference>
<reference evidence="5 6" key="1">
    <citation type="submission" date="2016-02" db="EMBL/GenBank/DDBJ databases">
        <title>Discovery of a natural microsporidian pathogen with a broad tissue tropism in Caenorhabditis elegans.</title>
        <authorList>
            <person name="Luallen R.J."/>
            <person name="Reinke A.W."/>
            <person name="Tong L."/>
            <person name="Botts M.R."/>
            <person name="Felix M.-A."/>
            <person name="Troemel E.R."/>
        </authorList>
    </citation>
    <scope>NUCLEOTIDE SEQUENCE [LARGE SCALE GENOMIC DNA]</scope>
    <source>
        <strain evidence="5 6">JUm2807</strain>
    </source>
</reference>
<dbReference type="EMBL" id="LTDL01000014">
    <property type="protein sequence ID" value="OAG31688.1"/>
    <property type="molecule type" value="Genomic_DNA"/>
</dbReference>
<evidence type="ECO:0000256" key="2">
    <source>
        <dbReference type="ARBA" id="ARBA00023134"/>
    </source>
</evidence>
<dbReference type="GO" id="GO:0003924">
    <property type="term" value="F:GTPase activity"/>
    <property type="evidence" value="ECO:0007669"/>
    <property type="project" value="InterPro"/>
</dbReference>
<evidence type="ECO:0000256" key="1">
    <source>
        <dbReference type="ARBA" id="ARBA00022741"/>
    </source>
</evidence>
<keyword evidence="2 3" id="KW-0342">GTP-binding</keyword>
<dbReference type="SUPFAM" id="SSF52540">
    <property type="entry name" value="P-loop containing nucleoside triphosphate hydrolases"/>
    <property type="match status" value="1"/>
</dbReference>
<gene>
    <name evidence="5" type="ORF">NEDG_00163</name>
</gene>
<proteinExistence type="predicted"/>
<dbReference type="GO" id="GO:0005525">
    <property type="term" value="F:GTP binding"/>
    <property type="evidence" value="ECO:0007669"/>
    <property type="project" value="UniProtKB-KW"/>
</dbReference>
<keyword evidence="6" id="KW-1185">Reference proteome</keyword>
<feature type="binding site" evidence="4">
    <location>
        <position position="36"/>
    </location>
    <ligand>
        <name>Mg(2+)</name>
        <dbReference type="ChEBI" id="CHEBI:18420"/>
    </ligand>
</feature>
<dbReference type="STRING" id="1805483.A0A177EIH9"/>
<feature type="binding site" evidence="3">
    <location>
        <begin position="29"/>
        <end position="36"/>
    </location>
    <ligand>
        <name>GTP</name>
        <dbReference type="ChEBI" id="CHEBI:37565"/>
    </ligand>
</feature>
<dbReference type="GeneID" id="93646513"/>
<dbReference type="PANTHER" id="PTHR45732">
    <property type="entry name" value="ADP-RIBOSYLATION FACTOR-LIKE PROTEIN 8"/>
    <property type="match status" value="1"/>
</dbReference>
<feature type="binding site" evidence="3">
    <location>
        <position position="76"/>
    </location>
    <ligand>
        <name>GTP</name>
        <dbReference type="ChEBI" id="CHEBI:37565"/>
    </ligand>
</feature>
<dbReference type="Proteomes" id="UP000185944">
    <property type="component" value="Unassembled WGS sequence"/>
</dbReference>
<accession>A0A177EIH9</accession>
<organism evidence="5 6">
    <name type="scientific">Nematocida displodere</name>
    <dbReference type="NCBI Taxonomy" id="1805483"/>
    <lineage>
        <taxon>Eukaryota</taxon>
        <taxon>Fungi</taxon>
        <taxon>Fungi incertae sedis</taxon>
        <taxon>Microsporidia</taxon>
        <taxon>Nematocida</taxon>
    </lineage>
</organism>
<keyword evidence="4" id="KW-0460">Magnesium</keyword>
<dbReference type="VEuPathDB" id="MicrosporidiaDB:NEDG_00163"/>
<protein>
    <submittedName>
        <fullName evidence="5">ADP-ribosylation factor-like protein 8</fullName>
    </submittedName>
</protein>
<dbReference type="PANTHER" id="PTHR45732:SF7">
    <property type="entry name" value="ADP-RIBOSYLATION FACTOR-LIKE PROTEIN 8"/>
    <property type="match status" value="1"/>
</dbReference>
<dbReference type="InterPro" id="IPR027417">
    <property type="entry name" value="P-loop_NTPase"/>
</dbReference>
<evidence type="ECO:0000313" key="6">
    <source>
        <dbReference type="Proteomes" id="UP000185944"/>
    </source>
</evidence>
<evidence type="ECO:0000256" key="3">
    <source>
        <dbReference type="PIRSR" id="PIRSR606689-1"/>
    </source>
</evidence>
<dbReference type="Gene3D" id="3.40.50.300">
    <property type="entry name" value="P-loop containing nucleotide triphosphate hydrolases"/>
    <property type="match status" value="1"/>
</dbReference>
<dbReference type="RefSeq" id="XP_067545289.1">
    <property type="nucleotide sequence ID" value="XM_067687581.1"/>
</dbReference>
<name>A0A177EIH9_9MICR</name>
<sequence>MQLGECIEETKSCLAYYLWGKKITICVAGTTGAGKTSFCKAFLEKRVLQKERPTIGMKQSKFLKNGIQGTFYDTGGALEYTNIIDFNYRLSNALIFVVDASSPEGLHDAKEMLSSLVYRNKHVKIPMLVACTHNDVEDSETCQTIALELRLDSLIGREISCYSVSSITMSNFGAVEEWVARHAK</sequence>
<dbReference type="InterPro" id="IPR006689">
    <property type="entry name" value="Small_GTPase_ARF/SAR"/>
</dbReference>
<dbReference type="OrthoDB" id="2011769at2759"/>
<feature type="binding site" evidence="4">
    <location>
        <position position="54"/>
    </location>
    <ligand>
        <name>Mg(2+)</name>
        <dbReference type="ChEBI" id="CHEBI:18420"/>
    </ligand>
</feature>
<keyword evidence="4" id="KW-0479">Metal-binding</keyword>
<keyword evidence="1 3" id="KW-0547">Nucleotide-binding</keyword>
<dbReference type="GO" id="GO:0046872">
    <property type="term" value="F:metal ion binding"/>
    <property type="evidence" value="ECO:0007669"/>
    <property type="project" value="UniProtKB-KW"/>
</dbReference>
<evidence type="ECO:0000256" key="4">
    <source>
        <dbReference type="PIRSR" id="PIRSR606689-2"/>
    </source>
</evidence>
<evidence type="ECO:0000313" key="5">
    <source>
        <dbReference type="EMBL" id="OAG31688.1"/>
    </source>
</evidence>